<dbReference type="SUPFAM" id="SSF52402">
    <property type="entry name" value="Adenine nucleotide alpha hydrolases-like"/>
    <property type="match status" value="1"/>
</dbReference>
<feature type="domain" description="Glutamine amidotransferase type-2" evidence="11">
    <location>
        <begin position="2"/>
        <end position="219"/>
    </location>
</feature>
<keyword evidence="13" id="KW-1185">Reference proteome</keyword>
<protein>
    <recommendedName>
        <fullName evidence="3">asparagine synthase (glutamine-hydrolyzing)</fullName>
        <ecNumber evidence="3">6.3.5.4</ecNumber>
    </recommendedName>
</protein>
<feature type="binding site" evidence="9">
    <location>
        <begin position="377"/>
        <end position="378"/>
    </location>
    <ligand>
        <name>ATP</name>
        <dbReference type="ChEBI" id="CHEBI:30616"/>
    </ligand>
</feature>
<keyword evidence="8" id="KW-0028">Amino-acid biosynthesis</keyword>
<dbReference type="CDD" id="cd00712">
    <property type="entry name" value="AsnB"/>
    <property type="match status" value="1"/>
</dbReference>
<dbReference type="eggNOG" id="COG0367">
    <property type="taxonomic scope" value="Bacteria"/>
</dbReference>
<dbReference type="InterPro" id="IPR029055">
    <property type="entry name" value="Ntn_hydrolases_N"/>
</dbReference>
<keyword evidence="8" id="KW-0061">Asparagine biosynthesis</keyword>
<evidence type="ECO:0000256" key="6">
    <source>
        <dbReference type="ARBA" id="ARBA00022962"/>
    </source>
</evidence>
<dbReference type="OrthoDB" id="9763290at2"/>
<dbReference type="PROSITE" id="PS51278">
    <property type="entry name" value="GATASE_TYPE_2"/>
    <property type="match status" value="1"/>
</dbReference>
<evidence type="ECO:0000259" key="11">
    <source>
        <dbReference type="PROSITE" id="PS51278"/>
    </source>
</evidence>
<feature type="site" description="Important for beta-aspartyl-AMP intermediate formation" evidence="10">
    <location>
        <position position="379"/>
    </location>
</feature>
<sequence length="634" mass="71200">MCGLAGFFNYQFIADNTILHLQSMGKSISHRGPDASGTWYDADTGIGLVHTRLAIVDLSSAGHQPMHSQCDRYVIAFNGEIYNHLMLRQKLEQANQAPAWRGHSDTETLLACFVAWGIEQTLKVTVGMFALALWDKQEQNLTLARDRAGEKPLYWGWQGDTLLFGSELKALKAHPDFKAKVSRDALAVYMRHNYISAPQSIYEGIYKLLPGHYVTLNSVSNIDTATPKAYWTMNQAIESGIAQPFSGTDIEAVDLLEHRLSQSIGGQMLADVPLGAFLSGGVDSSVVVALMQKQAQQSVKTYAIGFDDPRYNEAQYAAAVARHLGTEHTELYVSAQDALELVPQLPSIYCEPFADSSQLPTFLVTKMARQHVTVALSGDGGDELFGGYTPYLFTPRYWNLLKCYPQPLRAALAASMSRLPLPDKFLKLAEVMGASNKESFYRSIMSHWGQPEDVVIGAKEPASVLNSSDLWPETDSFEHWMMAMEAQMYMPDDILVKVDRAAMANSLETRVPLLDHRVIELAWQLPLSMKIRDGKGKWVLREVLYRHVPRELIERPKKGFSIPLANWLRGPLRDWAEALLDEKRLRGEGYFYPAPIREAWQQHVQGKRDNASKLWSVLMFQAWLDEQDANSITL</sequence>
<dbReference type="InterPro" id="IPR006426">
    <property type="entry name" value="Asn_synth_AEB"/>
</dbReference>
<dbReference type="Pfam" id="PF13522">
    <property type="entry name" value="GATase_6"/>
    <property type="match status" value="1"/>
</dbReference>
<proteinExistence type="inferred from homology"/>
<feature type="binding site" evidence="9">
    <location>
        <position position="105"/>
    </location>
    <ligand>
        <name>L-glutamine</name>
        <dbReference type="ChEBI" id="CHEBI:58359"/>
    </ligand>
</feature>
<dbReference type="EMBL" id="CR522870">
    <property type="protein sequence ID" value="CAG34762.1"/>
    <property type="molecule type" value="Genomic_DNA"/>
</dbReference>
<evidence type="ECO:0000256" key="9">
    <source>
        <dbReference type="PIRSR" id="PIRSR001589-2"/>
    </source>
</evidence>
<comment type="catalytic activity">
    <reaction evidence="7">
        <text>L-aspartate + L-glutamine + ATP + H2O = L-asparagine + L-glutamate + AMP + diphosphate + H(+)</text>
        <dbReference type="Rhea" id="RHEA:12228"/>
        <dbReference type="ChEBI" id="CHEBI:15377"/>
        <dbReference type="ChEBI" id="CHEBI:15378"/>
        <dbReference type="ChEBI" id="CHEBI:29985"/>
        <dbReference type="ChEBI" id="CHEBI:29991"/>
        <dbReference type="ChEBI" id="CHEBI:30616"/>
        <dbReference type="ChEBI" id="CHEBI:33019"/>
        <dbReference type="ChEBI" id="CHEBI:58048"/>
        <dbReference type="ChEBI" id="CHEBI:58359"/>
        <dbReference type="ChEBI" id="CHEBI:456215"/>
        <dbReference type="EC" id="6.3.5.4"/>
    </reaction>
</comment>
<dbReference type="AlphaFoldDB" id="Q6ASA1"/>
<dbReference type="InterPro" id="IPR051786">
    <property type="entry name" value="ASN_synthetase/amidase"/>
</dbReference>
<comment type="pathway">
    <text evidence="1">Amino-acid biosynthesis; L-asparagine biosynthesis; L-asparagine from L-aspartate (L-Gln route): step 1/1.</text>
</comment>
<keyword evidence="4 9" id="KW-0547">Nucleotide-binding</keyword>
<reference evidence="13" key="1">
    <citation type="journal article" date="2004" name="Environ. Microbiol.">
        <title>The genome of Desulfotalea psychrophila, a sulfate-reducing bacterium from permanently cold Arctic sediments.</title>
        <authorList>
            <person name="Rabus R."/>
            <person name="Ruepp A."/>
            <person name="Frickey T."/>
            <person name="Rattei T."/>
            <person name="Fartmann B."/>
            <person name="Stark M."/>
            <person name="Bauer M."/>
            <person name="Zibat A."/>
            <person name="Lombardot T."/>
            <person name="Becker I."/>
            <person name="Amann J."/>
            <person name="Gellner K."/>
            <person name="Teeling H."/>
            <person name="Leuschner W.D."/>
            <person name="Gloeckner F.-O."/>
            <person name="Lupas A.N."/>
            <person name="Amann R."/>
            <person name="Klenk H.-P."/>
        </authorList>
    </citation>
    <scope>NUCLEOTIDE SEQUENCE [LARGE SCALE GENOMIC DNA]</scope>
    <source>
        <strain evidence="13">DSM 12343 / LSv54</strain>
    </source>
</reference>
<dbReference type="Pfam" id="PF00733">
    <property type="entry name" value="Asn_synthase"/>
    <property type="match status" value="1"/>
</dbReference>
<accession>Q6ASA1</accession>
<dbReference type="Gene3D" id="3.60.20.10">
    <property type="entry name" value="Glutamine Phosphoribosylpyrophosphate, subunit 1, domain 1"/>
    <property type="match status" value="1"/>
</dbReference>
<keyword evidence="6 8" id="KW-0315">Glutamine amidotransferase</keyword>
<evidence type="ECO:0000256" key="5">
    <source>
        <dbReference type="ARBA" id="ARBA00022840"/>
    </source>
</evidence>
<evidence type="ECO:0000256" key="3">
    <source>
        <dbReference type="ARBA" id="ARBA00012737"/>
    </source>
</evidence>
<dbReference type="PIRSF" id="PIRSF001589">
    <property type="entry name" value="Asn_synthetase_glu-h"/>
    <property type="match status" value="1"/>
</dbReference>
<gene>
    <name evidence="12" type="ordered locus">DP0033</name>
</gene>
<dbReference type="InterPro" id="IPR001962">
    <property type="entry name" value="Asn_synthase"/>
</dbReference>
<evidence type="ECO:0000313" key="12">
    <source>
        <dbReference type="EMBL" id="CAG34762.1"/>
    </source>
</evidence>
<dbReference type="CDD" id="cd01991">
    <property type="entry name" value="Asn_synthase_B_C"/>
    <property type="match status" value="1"/>
</dbReference>
<dbReference type="SUPFAM" id="SSF56235">
    <property type="entry name" value="N-terminal nucleophile aminohydrolases (Ntn hydrolases)"/>
    <property type="match status" value="1"/>
</dbReference>
<dbReference type="InterPro" id="IPR014729">
    <property type="entry name" value="Rossmann-like_a/b/a_fold"/>
</dbReference>
<dbReference type="GO" id="GO:0006529">
    <property type="term" value="P:asparagine biosynthetic process"/>
    <property type="evidence" value="ECO:0007669"/>
    <property type="project" value="UniProtKB-KW"/>
</dbReference>
<dbReference type="Proteomes" id="UP000000602">
    <property type="component" value="Chromosome"/>
</dbReference>
<evidence type="ECO:0000256" key="10">
    <source>
        <dbReference type="PIRSR" id="PIRSR001589-3"/>
    </source>
</evidence>
<evidence type="ECO:0000256" key="2">
    <source>
        <dbReference type="ARBA" id="ARBA00005752"/>
    </source>
</evidence>
<dbReference type="KEGG" id="dps:DP0033"/>
<comment type="similarity">
    <text evidence="2">Belongs to the asparagine synthetase family.</text>
</comment>
<dbReference type="RefSeq" id="WP_011187278.1">
    <property type="nucleotide sequence ID" value="NC_006138.1"/>
</dbReference>
<evidence type="ECO:0000256" key="4">
    <source>
        <dbReference type="ARBA" id="ARBA00022741"/>
    </source>
</evidence>
<dbReference type="NCBIfam" id="TIGR01536">
    <property type="entry name" value="asn_synth_AEB"/>
    <property type="match status" value="1"/>
</dbReference>
<keyword evidence="5 9" id="KW-0067">ATP-binding</keyword>
<feature type="active site" description="For GATase activity" evidence="8">
    <location>
        <position position="2"/>
    </location>
</feature>
<organism evidence="12 13">
    <name type="scientific">Desulfotalea psychrophila (strain LSv54 / DSM 12343)</name>
    <dbReference type="NCBI Taxonomy" id="177439"/>
    <lineage>
        <taxon>Bacteria</taxon>
        <taxon>Pseudomonadati</taxon>
        <taxon>Thermodesulfobacteriota</taxon>
        <taxon>Desulfobulbia</taxon>
        <taxon>Desulfobulbales</taxon>
        <taxon>Desulfocapsaceae</taxon>
        <taxon>Desulfotalea</taxon>
    </lineage>
</organism>
<dbReference type="PANTHER" id="PTHR43284">
    <property type="entry name" value="ASPARAGINE SYNTHETASE (GLUTAMINE-HYDROLYZING)"/>
    <property type="match status" value="1"/>
</dbReference>
<feature type="binding site" evidence="9">
    <location>
        <position position="304"/>
    </location>
    <ligand>
        <name>ATP</name>
        <dbReference type="ChEBI" id="CHEBI:30616"/>
    </ligand>
</feature>
<dbReference type="HOGENOM" id="CLU_014658_3_1_7"/>
<dbReference type="InterPro" id="IPR033738">
    <property type="entry name" value="AsnB_N"/>
</dbReference>
<dbReference type="InterPro" id="IPR017932">
    <property type="entry name" value="GATase_2_dom"/>
</dbReference>
<dbReference type="STRING" id="177439.DP0033"/>
<evidence type="ECO:0000256" key="7">
    <source>
        <dbReference type="ARBA" id="ARBA00048741"/>
    </source>
</evidence>
<evidence type="ECO:0000256" key="1">
    <source>
        <dbReference type="ARBA" id="ARBA00005187"/>
    </source>
</evidence>
<name>Q6ASA1_DESPS</name>
<evidence type="ECO:0000313" key="13">
    <source>
        <dbReference type="Proteomes" id="UP000000602"/>
    </source>
</evidence>
<dbReference type="PANTHER" id="PTHR43284:SF1">
    <property type="entry name" value="ASPARAGINE SYNTHETASE"/>
    <property type="match status" value="1"/>
</dbReference>
<dbReference type="GO" id="GO:0005524">
    <property type="term" value="F:ATP binding"/>
    <property type="evidence" value="ECO:0007669"/>
    <property type="project" value="UniProtKB-KW"/>
</dbReference>
<dbReference type="GO" id="GO:0004066">
    <property type="term" value="F:asparagine synthase (glutamine-hydrolyzing) activity"/>
    <property type="evidence" value="ECO:0007669"/>
    <property type="project" value="UniProtKB-EC"/>
</dbReference>
<dbReference type="GO" id="GO:0005829">
    <property type="term" value="C:cytosol"/>
    <property type="evidence" value="ECO:0007669"/>
    <property type="project" value="TreeGrafter"/>
</dbReference>
<evidence type="ECO:0000256" key="8">
    <source>
        <dbReference type="PIRSR" id="PIRSR001589-1"/>
    </source>
</evidence>
<dbReference type="Gene3D" id="3.40.50.620">
    <property type="entry name" value="HUPs"/>
    <property type="match status" value="1"/>
</dbReference>
<dbReference type="EC" id="6.3.5.4" evidence="3"/>